<dbReference type="GO" id="GO:0008318">
    <property type="term" value="F:protein prenyltransferase activity"/>
    <property type="evidence" value="ECO:0007669"/>
    <property type="project" value="InterPro"/>
</dbReference>
<dbReference type="AlphaFoldDB" id="A0AAN9UIC4"/>
<evidence type="ECO:0000256" key="1">
    <source>
        <dbReference type="ARBA" id="ARBA00006734"/>
    </source>
</evidence>
<sequence length="345" mass="39719">MSRSLDQDVLARLKAQDPKAVYNQISSILTDLPANYGLLEIEVLGEGYPLEPGAHFLRDGAAVAIPKLKIAQAFFVGRQVLQEHLLATGSDCVDDQVIRAASTLLLMDPEHITASNVRKRALLSRLEKQQEGPSLLLKRELQFVDSLLTSHLHRHTKSPTLWGHRRWLLEQFATCGIPIDVRQHMGDVVMVSGERHPRNYYAWGHARWLFHDLGRWDIDAALAATIAGDVKRWCFKHPYDISGWTFLMFLLERVPDEDTELRRTTQEGILMETLELADSFRWANESVWVFLRTIMAKDDRSRQRYREPFTFTSINDKLSSRVEKDPVSLGTLQRARSWYDKYHIS</sequence>
<evidence type="ECO:0000313" key="5">
    <source>
        <dbReference type="EMBL" id="KAK7744734.1"/>
    </source>
</evidence>
<keyword evidence="2" id="KW-0637">Prenyltransferase</keyword>
<dbReference type="Gene3D" id="1.25.40.120">
    <property type="entry name" value="Protein prenylyltransferase"/>
    <property type="match status" value="1"/>
</dbReference>
<keyword evidence="4" id="KW-0677">Repeat</keyword>
<dbReference type="EMBL" id="JAKJXP020000117">
    <property type="protein sequence ID" value="KAK7744734.1"/>
    <property type="molecule type" value="Genomic_DNA"/>
</dbReference>
<evidence type="ECO:0000256" key="3">
    <source>
        <dbReference type="ARBA" id="ARBA00022679"/>
    </source>
</evidence>
<dbReference type="InterPro" id="IPR002088">
    <property type="entry name" value="Prenyl_trans_a"/>
</dbReference>
<proteinExistence type="inferred from homology"/>
<reference evidence="5 6" key="1">
    <citation type="submission" date="2024-02" db="EMBL/GenBank/DDBJ databases">
        <title>De novo assembly and annotation of 12 fungi associated with fruit tree decline syndrome in Ontario, Canada.</title>
        <authorList>
            <person name="Sulman M."/>
            <person name="Ellouze W."/>
            <person name="Ilyukhin E."/>
        </authorList>
    </citation>
    <scope>NUCLEOTIDE SEQUENCE [LARGE SCALE GENOMIC DNA]</scope>
    <source>
        <strain evidence="5 6">M11/M66-122</strain>
    </source>
</reference>
<dbReference type="GO" id="GO:0005737">
    <property type="term" value="C:cytoplasm"/>
    <property type="evidence" value="ECO:0007669"/>
    <property type="project" value="TreeGrafter"/>
</dbReference>
<evidence type="ECO:0000256" key="2">
    <source>
        <dbReference type="ARBA" id="ARBA00022602"/>
    </source>
</evidence>
<comment type="caution">
    <text evidence="5">The sequence shown here is derived from an EMBL/GenBank/DDBJ whole genome shotgun (WGS) entry which is preliminary data.</text>
</comment>
<keyword evidence="3" id="KW-0808">Transferase</keyword>
<comment type="similarity">
    <text evidence="1">Belongs to the protein prenyltransferase subunit alpha family.</text>
</comment>
<accession>A0AAN9UIC4</accession>
<dbReference type="PANTHER" id="PTHR11129">
    <property type="entry name" value="PROTEIN FARNESYLTRANSFERASE ALPHA SUBUNIT/RAB GERANYLGERANYL TRANSFERASE ALPHA SUBUNIT"/>
    <property type="match status" value="1"/>
</dbReference>
<gene>
    <name evidence="5" type="ORF">SLS62_010091</name>
</gene>
<evidence type="ECO:0000313" key="6">
    <source>
        <dbReference type="Proteomes" id="UP001320420"/>
    </source>
</evidence>
<dbReference type="Pfam" id="PF01239">
    <property type="entry name" value="PPTA"/>
    <property type="match status" value="2"/>
</dbReference>
<name>A0AAN9UIC4_9PEZI</name>
<organism evidence="5 6">
    <name type="scientific">Diatrype stigma</name>
    <dbReference type="NCBI Taxonomy" id="117547"/>
    <lineage>
        <taxon>Eukaryota</taxon>
        <taxon>Fungi</taxon>
        <taxon>Dikarya</taxon>
        <taxon>Ascomycota</taxon>
        <taxon>Pezizomycotina</taxon>
        <taxon>Sordariomycetes</taxon>
        <taxon>Xylariomycetidae</taxon>
        <taxon>Xylariales</taxon>
        <taxon>Diatrypaceae</taxon>
        <taxon>Diatrype</taxon>
    </lineage>
</organism>
<evidence type="ECO:0008006" key="7">
    <source>
        <dbReference type="Google" id="ProtNLM"/>
    </source>
</evidence>
<dbReference type="Proteomes" id="UP001320420">
    <property type="component" value="Unassembled WGS sequence"/>
</dbReference>
<dbReference type="SUPFAM" id="SSF48439">
    <property type="entry name" value="Protein prenylyltransferase"/>
    <property type="match status" value="1"/>
</dbReference>
<evidence type="ECO:0000256" key="4">
    <source>
        <dbReference type="ARBA" id="ARBA00022737"/>
    </source>
</evidence>
<dbReference type="PANTHER" id="PTHR11129:SF3">
    <property type="entry name" value="PROTEIN PRENYLTRANSFERASE ALPHA SUBUNIT REPEAT-CONTAINING PROTEIN 1"/>
    <property type="match status" value="1"/>
</dbReference>
<protein>
    <recommendedName>
        <fullName evidence="7">Protein prenyltransferase</fullName>
    </recommendedName>
</protein>
<keyword evidence="6" id="KW-1185">Reference proteome</keyword>